<dbReference type="PANTHER" id="PTHR24221">
    <property type="entry name" value="ATP-BINDING CASSETTE SUB-FAMILY B"/>
    <property type="match status" value="1"/>
</dbReference>
<evidence type="ECO:0000256" key="7">
    <source>
        <dbReference type="SAM" id="Phobius"/>
    </source>
</evidence>
<accession>A0A089MB70</accession>
<evidence type="ECO:0000256" key="1">
    <source>
        <dbReference type="ARBA" id="ARBA00004651"/>
    </source>
</evidence>
<keyword evidence="6 7" id="KW-0472">Membrane</keyword>
<dbReference type="InterPro" id="IPR017871">
    <property type="entry name" value="ABC_transporter-like_CS"/>
</dbReference>
<dbReference type="InterPro" id="IPR011527">
    <property type="entry name" value="ABC1_TM_dom"/>
</dbReference>
<dbReference type="InterPro" id="IPR036640">
    <property type="entry name" value="ABC1_TM_sf"/>
</dbReference>
<comment type="subcellular location">
    <subcellularLocation>
        <location evidence="1">Cell membrane</location>
        <topology evidence="1">Multi-pass membrane protein</topology>
    </subcellularLocation>
</comment>
<dbReference type="PROSITE" id="PS50893">
    <property type="entry name" value="ABC_TRANSPORTER_2"/>
    <property type="match status" value="1"/>
</dbReference>
<dbReference type="RefSeq" id="WP_025707497.1">
    <property type="nucleotide sequence ID" value="NZ_CP009287.1"/>
</dbReference>
<dbReference type="HOGENOM" id="CLU_000604_84_3_9"/>
<dbReference type="SMART" id="SM00382">
    <property type="entry name" value="AAA"/>
    <property type="match status" value="1"/>
</dbReference>
<dbReference type="eggNOG" id="COG1132">
    <property type="taxonomic scope" value="Bacteria"/>
</dbReference>
<dbReference type="OrthoDB" id="9806127at2"/>
<dbReference type="STRING" id="189425.PGRAT_25050"/>
<dbReference type="EMBL" id="CP009287">
    <property type="protein sequence ID" value="AIQ70537.1"/>
    <property type="molecule type" value="Genomic_DNA"/>
</dbReference>
<evidence type="ECO:0000256" key="4">
    <source>
        <dbReference type="ARBA" id="ARBA00022840"/>
    </source>
</evidence>
<dbReference type="SUPFAM" id="SSF52540">
    <property type="entry name" value="P-loop containing nucleoside triphosphate hydrolases"/>
    <property type="match status" value="1"/>
</dbReference>
<keyword evidence="3" id="KW-0547">Nucleotide-binding</keyword>
<feature type="domain" description="ABC transporter" evidence="8">
    <location>
        <begin position="340"/>
        <end position="573"/>
    </location>
</feature>
<dbReference type="KEGG" id="pgm:PGRAT_25050"/>
<dbReference type="GO" id="GO:0005524">
    <property type="term" value="F:ATP binding"/>
    <property type="evidence" value="ECO:0007669"/>
    <property type="project" value="UniProtKB-KW"/>
</dbReference>
<dbReference type="InterPro" id="IPR027417">
    <property type="entry name" value="P-loop_NTPase"/>
</dbReference>
<keyword evidence="4" id="KW-0067">ATP-binding</keyword>
<dbReference type="SUPFAM" id="SSF90123">
    <property type="entry name" value="ABC transporter transmembrane region"/>
    <property type="match status" value="1"/>
</dbReference>
<keyword evidence="2 7" id="KW-0812">Transmembrane</keyword>
<protein>
    <recommendedName>
        <fullName evidence="12">ABC transporter domain-containing protein</fullName>
    </recommendedName>
</protein>
<dbReference type="GO" id="GO:0016887">
    <property type="term" value="F:ATP hydrolysis activity"/>
    <property type="evidence" value="ECO:0007669"/>
    <property type="project" value="InterPro"/>
</dbReference>
<dbReference type="Gene3D" id="1.20.1560.10">
    <property type="entry name" value="ABC transporter type 1, transmembrane domain"/>
    <property type="match status" value="1"/>
</dbReference>
<gene>
    <name evidence="10" type="ORF">PGRAT_25050</name>
</gene>
<dbReference type="InterPro" id="IPR039421">
    <property type="entry name" value="Type_1_exporter"/>
</dbReference>
<name>A0A089MB70_9BACL</name>
<dbReference type="Proteomes" id="UP000029500">
    <property type="component" value="Chromosome"/>
</dbReference>
<dbReference type="InterPro" id="IPR003439">
    <property type="entry name" value="ABC_transporter-like_ATP-bd"/>
</dbReference>
<reference evidence="10 11" key="1">
    <citation type="submission" date="2014-08" db="EMBL/GenBank/DDBJ databases">
        <title>Comparative genomics of the Paenibacillus odorifer group.</title>
        <authorList>
            <person name="den Bakker H.C."/>
            <person name="Tsai Y.-C."/>
            <person name="Martin N."/>
            <person name="Korlach J."/>
            <person name="Wiedmann M."/>
        </authorList>
    </citation>
    <scope>NUCLEOTIDE SEQUENCE [LARGE SCALE GENOMIC DNA]</scope>
    <source>
        <strain evidence="10 11">DSM 15220</strain>
    </source>
</reference>
<dbReference type="PANTHER" id="PTHR24221:SF654">
    <property type="entry name" value="ATP-BINDING CASSETTE SUB-FAMILY B MEMBER 6"/>
    <property type="match status" value="1"/>
</dbReference>
<evidence type="ECO:0000256" key="6">
    <source>
        <dbReference type="ARBA" id="ARBA00023136"/>
    </source>
</evidence>
<evidence type="ECO:0000259" key="8">
    <source>
        <dbReference type="PROSITE" id="PS50893"/>
    </source>
</evidence>
<dbReference type="GO" id="GO:0140359">
    <property type="term" value="F:ABC-type transporter activity"/>
    <property type="evidence" value="ECO:0007669"/>
    <property type="project" value="InterPro"/>
</dbReference>
<dbReference type="Gene3D" id="3.40.50.300">
    <property type="entry name" value="P-loop containing nucleotide triphosphate hydrolases"/>
    <property type="match status" value="1"/>
</dbReference>
<feature type="transmembrane region" description="Helical" evidence="7">
    <location>
        <begin position="12"/>
        <end position="36"/>
    </location>
</feature>
<dbReference type="CDD" id="cd03228">
    <property type="entry name" value="ABCC_MRP_Like"/>
    <property type="match status" value="1"/>
</dbReference>
<feature type="domain" description="ABC transmembrane type-1" evidence="9">
    <location>
        <begin position="20"/>
        <end position="303"/>
    </location>
</feature>
<evidence type="ECO:0000256" key="3">
    <source>
        <dbReference type="ARBA" id="ARBA00022741"/>
    </source>
</evidence>
<evidence type="ECO:0000313" key="11">
    <source>
        <dbReference type="Proteomes" id="UP000029500"/>
    </source>
</evidence>
<dbReference type="Pfam" id="PF00005">
    <property type="entry name" value="ABC_tran"/>
    <property type="match status" value="1"/>
</dbReference>
<feature type="transmembrane region" description="Helical" evidence="7">
    <location>
        <begin position="56"/>
        <end position="80"/>
    </location>
</feature>
<evidence type="ECO:0000256" key="5">
    <source>
        <dbReference type="ARBA" id="ARBA00022989"/>
    </source>
</evidence>
<evidence type="ECO:0000259" key="9">
    <source>
        <dbReference type="PROSITE" id="PS50929"/>
    </source>
</evidence>
<organism evidence="10 11">
    <name type="scientific">Paenibacillus graminis</name>
    <dbReference type="NCBI Taxonomy" id="189425"/>
    <lineage>
        <taxon>Bacteria</taxon>
        <taxon>Bacillati</taxon>
        <taxon>Bacillota</taxon>
        <taxon>Bacilli</taxon>
        <taxon>Bacillales</taxon>
        <taxon>Paenibacillaceae</taxon>
        <taxon>Paenibacillus</taxon>
    </lineage>
</organism>
<dbReference type="GO" id="GO:0005886">
    <property type="term" value="C:plasma membrane"/>
    <property type="evidence" value="ECO:0007669"/>
    <property type="project" value="UniProtKB-SubCell"/>
</dbReference>
<sequence>MKFSVFNKKIYENAIVCFMVLISIGIFTSLLSTGQIQVTKYLTDSIVSASPSIHSAIRWVSMLFILLLCGTFFKGLNLFYQEKARIQINYNLDKIFLEKNNPKKITKIETPKYQNDLNIARYGFNSISSLSLTFIQLINAVLSMMVYSAIIFNKIWFLPFIVLLLNSPKLLYESTIAVKEFHYIENTTEISRERSVLQNLLLSPSAIKEVLIFTMKPFIFNRWNAVYKRENTESLKFKKQESLKRTGLGIYSNTTLAINQSILIYFVVQKIITIGDYVSLLSAVTMIETSFYGISSYYRQIKQYKITMSKLSTFFTEYSVGDQQDNVSFAQRQIDGAKDIQITDLTFQYSEHQEKALQHIHLNIKSGEKIAVVGGNGSGKSTLVKLLCGLHSVDKNTIFFNGIDITEIHPEQYFSYFSIVTQDFIKYPFSLKENIALTDHVNLEKIGSIKENYPFLLPNIDLDTLLGYEYTGSRQLSGGQWQKIALARALYKNSDVLILDEATSALDPESEYGLIDNLIQHESDKTIFFVTHRLNLCPLFDRIIVMKDGHILENGPHHQLLQLKGNYYKMYNSQQIKEEKYEPVRATV</sequence>
<keyword evidence="5 7" id="KW-1133">Transmembrane helix</keyword>
<proteinExistence type="predicted"/>
<dbReference type="PROSITE" id="PS00211">
    <property type="entry name" value="ABC_TRANSPORTER_1"/>
    <property type="match status" value="1"/>
</dbReference>
<dbReference type="AlphaFoldDB" id="A0A089MB70"/>
<evidence type="ECO:0000256" key="2">
    <source>
        <dbReference type="ARBA" id="ARBA00022692"/>
    </source>
</evidence>
<evidence type="ECO:0008006" key="12">
    <source>
        <dbReference type="Google" id="ProtNLM"/>
    </source>
</evidence>
<keyword evidence="11" id="KW-1185">Reference proteome</keyword>
<dbReference type="PROSITE" id="PS50929">
    <property type="entry name" value="ABC_TM1F"/>
    <property type="match status" value="1"/>
</dbReference>
<dbReference type="InterPro" id="IPR003593">
    <property type="entry name" value="AAA+_ATPase"/>
</dbReference>
<evidence type="ECO:0000313" key="10">
    <source>
        <dbReference type="EMBL" id="AIQ70537.1"/>
    </source>
</evidence>